<dbReference type="eggNOG" id="ENOG502R770">
    <property type="taxonomic scope" value="Eukaryota"/>
</dbReference>
<evidence type="ECO:0000256" key="6">
    <source>
        <dbReference type="ARBA" id="ARBA00022974"/>
    </source>
</evidence>
<evidence type="ECO:0000256" key="1">
    <source>
        <dbReference type="ARBA" id="ARBA00004609"/>
    </source>
</evidence>
<dbReference type="PROSITE" id="PS50213">
    <property type="entry name" value="FAS1"/>
    <property type="match status" value="1"/>
</dbReference>
<feature type="chain" id="PRO_5001570268" description="FAS1 domain-containing protein" evidence="11">
    <location>
        <begin position="32"/>
        <end position="249"/>
    </location>
</feature>
<dbReference type="FunFam" id="2.30.180.10:FF:000006">
    <property type="entry name" value="Fasciclin-like arabinogalactan protein 11"/>
    <property type="match status" value="1"/>
</dbReference>
<sequence length="249" mass="25880">MASSSSSSPALSLILIACIFSLTLSPPQALAQSPSAPAPSPSGPANLTGILDKNGQYTSFIRLLTTTQVANQIENQLNTSTEGLTVFAPTDNAFNNLKAGTINDLSNEQQVQLVLNHVAPKYYSLLSFQSVSNPVRTQGNFAGLNFSSQGNQVNVSTGMVETPINNALYQQSPLAVYQVDKVLLPPELFEAPAPASSTPAAPKSSSSSNSTTSAKAPSAENSNSGASGKSNMWLGFVVGVGMMCMGFLS</sequence>
<dbReference type="PANTHER" id="PTHR32077:SF54">
    <property type="entry name" value="FASCICLIN-LIKE ARABINOGALACTAN PROTEIN 13-RELATED"/>
    <property type="match status" value="1"/>
</dbReference>
<dbReference type="InterPro" id="IPR036378">
    <property type="entry name" value="FAS1_dom_sf"/>
</dbReference>
<dbReference type="Gramene" id="KCW89588">
    <property type="protein sequence ID" value="KCW89588"/>
    <property type="gene ID" value="EUGRSUZ_A01871"/>
</dbReference>
<feature type="region of interest" description="Disordered" evidence="10">
    <location>
        <begin position="193"/>
        <end position="226"/>
    </location>
</feature>
<dbReference type="GO" id="GO:0005886">
    <property type="term" value="C:plasma membrane"/>
    <property type="evidence" value="ECO:0000318"/>
    <property type="project" value="GO_Central"/>
</dbReference>
<keyword evidence="4" id="KW-0336">GPI-anchor</keyword>
<dbReference type="AlphaFoldDB" id="A0A059DFQ6"/>
<feature type="signal peptide" evidence="11">
    <location>
        <begin position="1"/>
        <end position="31"/>
    </location>
</feature>
<dbReference type="Gene3D" id="2.30.180.10">
    <property type="entry name" value="FAS1 domain"/>
    <property type="match status" value="1"/>
</dbReference>
<organism evidence="13">
    <name type="scientific">Eucalyptus grandis</name>
    <name type="common">Flooded gum</name>
    <dbReference type="NCBI Taxonomy" id="71139"/>
    <lineage>
        <taxon>Eukaryota</taxon>
        <taxon>Viridiplantae</taxon>
        <taxon>Streptophyta</taxon>
        <taxon>Embryophyta</taxon>
        <taxon>Tracheophyta</taxon>
        <taxon>Spermatophyta</taxon>
        <taxon>Magnoliopsida</taxon>
        <taxon>eudicotyledons</taxon>
        <taxon>Gunneridae</taxon>
        <taxon>Pentapetalae</taxon>
        <taxon>rosids</taxon>
        <taxon>malvids</taxon>
        <taxon>Myrtales</taxon>
        <taxon>Myrtaceae</taxon>
        <taxon>Myrtoideae</taxon>
        <taxon>Eucalypteae</taxon>
        <taxon>Eucalyptus</taxon>
    </lineage>
</organism>
<evidence type="ECO:0000256" key="3">
    <source>
        <dbReference type="ARBA" id="ARBA00022475"/>
    </source>
</evidence>
<dbReference type="InParanoid" id="A0A059DFQ6"/>
<evidence type="ECO:0000256" key="5">
    <source>
        <dbReference type="ARBA" id="ARBA00022729"/>
    </source>
</evidence>
<keyword evidence="8" id="KW-0325">Glycoprotein</keyword>
<keyword evidence="4" id="KW-0449">Lipoprotein</keyword>
<dbReference type="Pfam" id="PF02469">
    <property type="entry name" value="Fasciclin"/>
    <property type="match status" value="1"/>
</dbReference>
<dbReference type="GO" id="GO:0098552">
    <property type="term" value="C:side of membrane"/>
    <property type="evidence" value="ECO:0007669"/>
    <property type="project" value="UniProtKB-KW"/>
</dbReference>
<dbReference type="KEGG" id="egr:104441055"/>
<dbReference type="PANTHER" id="PTHR32077">
    <property type="entry name" value="FASCICLIN-LIKE ARABINOGALACTAN PROTEIN"/>
    <property type="match status" value="1"/>
</dbReference>
<reference evidence="13" key="1">
    <citation type="submission" date="2013-07" db="EMBL/GenBank/DDBJ databases">
        <title>The genome of Eucalyptus grandis.</title>
        <authorList>
            <person name="Schmutz J."/>
            <person name="Hayes R."/>
            <person name="Myburg A."/>
            <person name="Tuskan G."/>
            <person name="Grattapaglia D."/>
            <person name="Rokhsar D.S."/>
        </authorList>
    </citation>
    <scope>NUCLEOTIDE SEQUENCE</scope>
    <source>
        <tissue evidence="13">Leaf extractions</tissue>
    </source>
</reference>
<accession>A0A059DFQ6</accession>
<protein>
    <recommendedName>
        <fullName evidence="12">FAS1 domain-containing protein</fullName>
    </recommendedName>
</protein>
<name>A0A059DFQ6_EUCGR</name>
<evidence type="ECO:0000256" key="10">
    <source>
        <dbReference type="SAM" id="MobiDB-lite"/>
    </source>
</evidence>
<dbReference type="SUPFAM" id="SSF82153">
    <property type="entry name" value="FAS1 domain"/>
    <property type="match status" value="1"/>
</dbReference>
<comment type="similarity">
    <text evidence="2">Belongs to the fasciclin-like AGP family.</text>
</comment>
<dbReference type="InterPro" id="IPR045003">
    <property type="entry name" value="FLA_A"/>
</dbReference>
<dbReference type="OrthoDB" id="286301at2759"/>
<evidence type="ECO:0000256" key="9">
    <source>
        <dbReference type="ARBA" id="ARBA00024686"/>
    </source>
</evidence>
<dbReference type="SMART" id="SM00554">
    <property type="entry name" value="FAS1"/>
    <property type="match status" value="1"/>
</dbReference>
<proteinExistence type="inferred from homology"/>
<gene>
    <name evidence="13" type="ORF">EUGRSUZ_A01871</name>
</gene>
<evidence type="ECO:0000259" key="12">
    <source>
        <dbReference type="PROSITE" id="PS50213"/>
    </source>
</evidence>
<keyword evidence="5 11" id="KW-0732">Signal</keyword>
<evidence type="ECO:0000256" key="4">
    <source>
        <dbReference type="ARBA" id="ARBA00022622"/>
    </source>
</evidence>
<evidence type="ECO:0000256" key="11">
    <source>
        <dbReference type="SAM" id="SignalP"/>
    </source>
</evidence>
<dbReference type="EMBL" id="KK198753">
    <property type="protein sequence ID" value="KCW89588.1"/>
    <property type="molecule type" value="Genomic_DNA"/>
</dbReference>
<evidence type="ECO:0000256" key="8">
    <source>
        <dbReference type="ARBA" id="ARBA00023180"/>
    </source>
</evidence>
<evidence type="ECO:0000256" key="7">
    <source>
        <dbReference type="ARBA" id="ARBA00023136"/>
    </source>
</evidence>
<keyword evidence="6" id="KW-0654">Proteoglycan</keyword>
<comment type="subcellular location">
    <subcellularLocation>
        <location evidence="1">Cell membrane</location>
        <topology evidence="1">Lipid-anchor</topology>
        <topology evidence="1">GPI-anchor</topology>
    </subcellularLocation>
</comment>
<feature type="compositionally biased region" description="Low complexity" evidence="10">
    <location>
        <begin position="193"/>
        <end position="219"/>
    </location>
</feature>
<keyword evidence="7" id="KW-0472">Membrane</keyword>
<dbReference type="GO" id="GO:0009834">
    <property type="term" value="P:plant-type secondary cell wall biogenesis"/>
    <property type="evidence" value="ECO:0000318"/>
    <property type="project" value="GO_Central"/>
</dbReference>
<feature type="domain" description="FAS1" evidence="12">
    <location>
        <begin position="44"/>
        <end position="183"/>
    </location>
</feature>
<keyword evidence="3" id="KW-1003">Cell membrane</keyword>
<dbReference type="OMA" id="YHIIPKY"/>
<evidence type="ECO:0000313" key="13">
    <source>
        <dbReference type="EMBL" id="KCW89588.1"/>
    </source>
</evidence>
<dbReference type="InterPro" id="IPR000782">
    <property type="entry name" value="FAS1_domain"/>
</dbReference>
<dbReference type="FunCoup" id="A0A059DFQ6">
    <property type="interactions" value="179"/>
</dbReference>
<dbReference type="STRING" id="71139.A0A059DFQ6"/>
<evidence type="ECO:0000256" key="2">
    <source>
        <dbReference type="ARBA" id="ARBA00007843"/>
    </source>
</evidence>
<comment type="function">
    <text evidence="9">May be a cell surface adhesion protein.</text>
</comment>